<dbReference type="PANTHER" id="PTHR12265:SF30">
    <property type="entry name" value="TRANSMEMBRANE PROTEIN 53"/>
    <property type="match status" value="1"/>
</dbReference>
<dbReference type="InterPro" id="IPR008547">
    <property type="entry name" value="DUF829_TMEM53"/>
</dbReference>
<evidence type="ECO:0000256" key="5">
    <source>
        <dbReference type="ARBA" id="ARBA00023242"/>
    </source>
</evidence>
<comment type="subcellular location">
    <subcellularLocation>
        <location evidence="6">Nucleus outer membrane</location>
        <topology evidence="6">Single-pass membrane protein</topology>
    </subcellularLocation>
</comment>
<evidence type="ECO:0000256" key="7">
    <source>
        <dbReference type="SAM" id="Phobius"/>
    </source>
</evidence>
<dbReference type="PANTHER" id="PTHR12265">
    <property type="entry name" value="TRANSMEMBRANE PROTEIN 53"/>
    <property type="match status" value="1"/>
</dbReference>
<dbReference type="EMBL" id="CAUEEQ010044932">
    <property type="protein sequence ID" value="CAJ0958192.1"/>
    <property type="molecule type" value="Genomic_DNA"/>
</dbReference>
<evidence type="ECO:0008006" key="10">
    <source>
        <dbReference type="Google" id="ProtNLM"/>
    </source>
</evidence>
<keyword evidence="9" id="KW-1185">Reference proteome</keyword>
<keyword evidence="5" id="KW-0539">Nucleus</keyword>
<evidence type="ECO:0000256" key="4">
    <source>
        <dbReference type="ARBA" id="ARBA00023136"/>
    </source>
</evidence>
<dbReference type="Proteomes" id="UP001176940">
    <property type="component" value="Unassembled WGS sequence"/>
</dbReference>
<dbReference type="Pfam" id="PF05705">
    <property type="entry name" value="DUF829"/>
    <property type="match status" value="1"/>
</dbReference>
<dbReference type="SUPFAM" id="SSF53474">
    <property type="entry name" value="alpha/beta-Hydrolases"/>
    <property type="match status" value="1"/>
</dbReference>
<feature type="transmembrane region" description="Helical" evidence="7">
    <location>
        <begin position="163"/>
        <end position="182"/>
    </location>
</feature>
<gene>
    <name evidence="8" type="ORF">RIMI_LOCUS16228186</name>
</gene>
<comment type="caution">
    <text evidence="8">The sequence shown here is derived from an EMBL/GenBank/DDBJ whole genome shotgun (WGS) entry which is preliminary data.</text>
</comment>
<dbReference type="InterPro" id="IPR029058">
    <property type="entry name" value="AB_hydrolase_fold"/>
</dbReference>
<keyword evidence="3 7" id="KW-1133">Transmembrane helix</keyword>
<sequence>MPDTDMDYTIVLPEPALQGCQWDQQREPVVILLGWGGCKDKNLEKYSSIYHQEGCVVIRYTAAWRTVFFAESFGLSSLREQARRLLELLYDYEIDQNPIVFHVFSNGGFMLYRYMVELLHSHRQFGRLHVVGTIFDSAPGNRNVLGSVRALSTVLRPRTSPPLRYLALLLFAVLVFILRVLLYPATRFLHENHYDAMKSDPSLWPQLYLYSHSDAIIAHRDIENMVDSRRRRRLPTRSVAFENSEHVCHYRRYPESYAAICRSFLRDCVVKASRSAFSSEIPSF</sequence>
<evidence type="ECO:0000256" key="6">
    <source>
        <dbReference type="ARBA" id="ARBA00034303"/>
    </source>
</evidence>
<evidence type="ECO:0000313" key="8">
    <source>
        <dbReference type="EMBL" id="CAJ0958192.1"/>
    </source>
</evidence>
<keyword evidence="2 7" id="KW-0812">Transmembrane</keyword>
<reference evidence="8" key="1">
    <citation type="submission" date="2023-07" db="EMBL/GenBank/DDBJ databases">
        <authorList>
            <person name="Stuckert A."/>
        </authorList>
    </citation>
    <scope>NUCLEOTIDE SEQUENCE</scope>
</reference>
<evidence type="ECO:0000256" key="2">
    <source>
        <dbReference type="ARBA" id="ARBA00022692"/>
    </source>
</evidence>
<evidence type="ECO:0000256" key="1">
    <source>
        <dbReference type="ARBA" id="ARBA00007387"/>
    </source>
</evidence>
<protein>
    <recommendedName>
        <fullName evidence="10">Transmembrane protein 53</fullName>
    </recommendedName>
</protein>
<dbReference type="Gene3D" id="3.40.50.1820">
    <property type="entry name" value="alpha/beta hydrolase"/>
    <property type="match status" value="1"/>
</dbReference>
<name>A0ABN9M3S9_9NEOB</name>
<evidence type="ECO:0000313" key="9">
    <source>
        <dbReference type="Proteomes" id="UP001176940"/>
    </source>
</evidence>
<comment type="similarity">
    <text evidence="1">Belongs to the TMEM53 family.</text>
</comment>
<accession>A0ABN9M3S9</accession>
<keyword evidence="4 7" id="KW-0472">Membrane</keyword>
<organism evidence="8 9">
    <name type="scientific">Ranitomeya imitator</name>
    <name type="common">mimic poison frog</name>
    <dbReference type="NCBI Taxonomy" id="111125"/>
    <lineage>
        <taxon>Eukaryota</taxon>
        <taxon>Metazoa</taxon>
        <taxon>Chordata</taxon>
        <taxon>Craniata</taxon>
        <taxon>Vertebrata</taxon>
        <taxon>Euteleostomi</taxon>
        <taxon>Amphibia</taxon>
        <taxon>Batrachia</taxon>
        <taxon>Anura</taxon>
        <taxon>Neobatrachia</taxon>
        <taxon>Hyloidea</taxon>
        <taxon>Dendrobatidae</taxon>
        <taxon>Dendrobatinae</taxon>
        <taxon>Ranitomeya</taxon>
    </lineage>
</organism>
<proteinExistence type="inferred from homology"/>
<evidence type="ECO:0000256" key="3">
    <source>
        <dbReference type="ARBA" id="ARBA00022989"/>
    </source>
</evidence>